<evidence type="ECO:0008006" key="2">
    <source>
        <dbReference type="Google" id="ProtNLM"/>
    </source>
</evidence>
<organism evidence="1">
    <name type="scientific">marine sediment metagenome</name>
    <dbReference type="NCBI Taxonomy" id="412755"/>
    <lineage>
        <taxon>unclassified sequences</taxon>
        <taxon>metagenomes</taxon>
        <taxon>ecological metagenomes</taxon>
    </lineage>
</organism>
<sequence>MSMMFTRPELELPLRDTGSSSQGSHEFVRATTVIVGPSDTCDFIVTGAADEVIVDLALAYVLSIGGGEVILMEFTYILAASINIPGAGLVLRGFGVATFIDGDALATNVHAIVLSGFTDVVLRDFSIQTNDGGGLNCDCIFIED</sequence>
<evidence type="ECO:0000313" key="1">
    <source>
        <dbReference type="EMBL" id="KKM88370.1"/>
    </source>
</evidence>
<dbReference type="SUPFAM" id="SSF51126">
    <property type="entry name" value="Pectin lyase-like"/>
    <property type="match status" value="1"/>
</dbReference>
<feature type="non-terminal residue" evidence="1">
    <location>
        <position position="144"/>
    </location>
</feature>
<accession>A0A0F9NHU1</accession>
<dbReference type="InterPro" id="IPR011050">
    <property type="entry name" value="Pectin_lyase_fold/virulence"/>
</dbReference>
<dbReference type="AlphaFoldDB" id="A0A0F9NHU1"/>
<name>A0A0F9NHU1_9ZZZZ</name>
<gene>
    <name evidence="1" type="ORF">LCGC14_1259370</name>
</gene>
<dbReference type="EMBL" id="LAZR01006965">
    <property type="protein sequence ID" value="KKM88370.1"/>
    <property type="molecule type" value="Genomic_DNA"/>
</dbReference>
<proteinExistence type="predicted"/>
<comment type="caution">
    <text evidence="1">The sequence shown here is derived from an EMBL/GenBank/DDBJ whole genome shotgun (WGS) entry which is preliminary data.</text>
</comment>
<reference evidence="1" key="1">
    <citation type="journal article" date="2015" name="Nature">
        <title>Complex archaea that bridge the gap between prokaryotes and eukaryotes.</title>
        <authorList>
            <person name="Spang A."/>
            <person name="Saw J.H."/>
            <person name="Jorgensen S.L."/>
            <person name="Zaremba-Niedzwiedzka K."/>
            <person name="Martijn J."/>
            <person name="Lind A.E."/>
            <person name="van Eijk R."/>
            <person name="Schleper C."/>
            <person name="Guy L."/>
            <person name="Ettema T.J."/>
        </authorList>
    </citation>
    <scope>NUCLEOTIDE SEQUENCE</scope>
</reference>
<protein>
    <recommendedName>
        <fullName evidence="2">Right handed beta helix domain-containing protein</fullName>
    </recommendedName>
</protein>